<reference evidence="2" key="1">
    <citation type="submission" date="2019-12" db="EMBL/GenBank/DDBJ databases">
        <title>An insight into the sialome of adult female Ixodes ricinus ticks feeding for 6 days.</title>
        <authorList>
            <person name="Perner J."/>
            <person name="Ribeiro J.M.C."/>
        </authorList>
    </citation>
    <scope>NUCLEOTIDE SEQUENCE</scope>
    <source>
        <strain evidence="2">Semi-engorged</strain>
        <tissue evidence="2">Salivary glands</tissue>
    </source>
</reference>
<protein>
    <submittedName>
        <fullName evidence="2">Putative secreted protein</fullName>
    </submittedName>
</protein>
<dbReference type="EMBL" id="GIFC01000553">
    <property type="protein sequence ID" value="MXU82636.1"/>
    <property type="molecule type" value="Transcribed_RNA"/>
</dbReference>
<accession>A0A6B0U2S6</accession>
<feature type="transmembrane region" description="Helical" evidence="1">
    <location>
        <begin position="42"/>
        <end position="61"/>
    </location>
</feature>
<sequence length="70" mass="7906">MVCSTLEMAKMGQRGRYLAIRWAVLPVVVMTTMAEARHLMEALTAAMAMVWVPSVGHGAMCDRWMKTSFW</sequence>
<feature type="transmembrane region" description="Helical" evidence="1">
    <location>
        <begin position="18"/>
        <end position="36"/>
    </location>
</feature>
<name>A0A6B0U2S6_IXORI</name>
<dbReference type="AlphaFoldDB" id="A0A6B0U2S6"/>
<keyword evidence="1" id="KW-0472">Membrane</keyword>
<keyword evidence="1" id="KW-0812">Transmembrane</keyword>
<proteinExistence type="predicted"/>
<organism evidence="2">
    <name type="scientific">Ixodes ricinus</name>
    <name type="common">Common tick</name>
    <name type="synonym">Acarus ricinus</name>
    <dbReference type="NCBI Taxonomy" id="34613"/>
    <lineage>
        <taxon>Eukaryota</taxon>
        <taxon>Metazoa</taxon>
        <taxon>Ecdysozoa</taxon>
        <taxon>Arthropoda</taxon>
        <taxon>Chelicerata</taxon>
        <taxon>Arachnida</taxon>
        <taxon>Acari</taxon>
        <taxon>Parasitiformes</taxon>
        <taxon>Ixodida</taxon>
        <taxon>Ixodoidea</taxon>
        <taxon>Ixodidae</taxon>
        <taxon>Ixodinae</taxon>
        <taxon>Ixodes</taxon>
    </lineage>
</organism>
<evidence type="ECO:0000313" key="2">
    <source>
        <dbReference type="EMBL" id="MXU82636.1"/>
    </source>
</evidence>
<evidence type="ECO:0000256" key="1">
    <source>
        <dbReference type="SAM" id="Phobius"/>
    </source>
</evidence>
<keyword evidence="1" id="KW-1133">Transmembrane helix</keyword>